<dbReference type="PROSITE" id="PS50897">
    <property type="entry name" value="CTLH"/>
    <property type="match status" value="1"/>
</dbReference>
<dbReference type="InterPro" id="IPR001680">
    <property type="entry name" value="WD40_rpt"/>
</dbReference>
<dbReference type="InterPro" id="IPR036322">
    <property type="entry name" value="WD40_repeat_dom_sf"/>
</dbReference>
<dbReference type="InterPro" id="IPR006595">
    <property type="entry name" value="CTLH_C"/>
</dbReference>
<dbReference type="InterPro" id="IPR006594">
    <property type="entry name" value="LisH"/>
</dbReference>
<feature type="repeat" description="WD" evidence="3">
    <location>
        <begin position="232"/>
        <end position="264"/>
    </location>
</feature>
<evidence type="ECO:0000256" key="3">
    <source>
        <dbReference type="PROSITE-ProRule" id="PRU00221"/>
    </source>
</evidence>
<dbReference type="PROSITE" id="PS50082">
    <property type="entry name" value="WD_REPEATS_2"/>
    <property type="match status" value="3"/>
</dbReference>
<protein>
    <recommendedName>
        <fullName evidence="4">CTLH domain-containing protein</fullName>
    </recommendedName>
</protein>
<dbReference type="PANTHER" id="PTHR22838:SF0">
    <property type="entry name" value="WD REPEAT-CONTAINING PROTEIN 26"/>
    <property type="match status" value="1"/>
</dbReference>
<sequence length="556" mass="63527">MNGYQGNNGKGQGQLAQRFPEVDPSELTRLIIQALSDLGYQRSSDELRDESGLELDSPEINGFIECVRSGDFTNAELKIADLHLINDSDETKRHIVFLIKRQKFLELLYLENSTQEALILLRQEVHELTDTANIRALTSLLMNKDSPELQRSNGWMGDAMLSRDSLLNDISKFIDPNDMIPKQRLFQLLQQSIKYQQSKTLYQFGDEGDRISLYEDVKSNKKNFPDTVHYTLTMHEDEVWYVTFSHDGRYFASASADNHVLLYDAINGFSLLHDLSGHDKQVMHCSFSPDDSMLLTCSFESKAHLWNVQTGELVRTLSLGGDSRIWCSDWFPDGGSFVLGSPDKEIAIFDASSGEVVHRWEGPVVNDLKISRDYKLIAVTYDMNVEVWDLRTKHKVKTLELGQRLTSVSVSDKNPAQILINVSPNELQLWDWSRHILLAKYVGHKQEKFVLRSCFGYDERVILSGSEDGRIFMWNKEYGALLGVFDAHTGNSNCVCWNPRIKSMFASSGDDTIVKIWGPRGPPTRAEPSLKPSLHPYIMTRRKEIMCHKTSEHHYY</sequence>
<dbReference type="Pfam" id="PF00400">
    <property type="entry name" value="WD40"/>
    <property type="match status" value="4"/>
</dbReference>
<evidence type="ECO:0000256" key="1">
    <source>
        <dbReference type="ARBA" id="ARBA00022574"/>
    </source>
</evidence>
<dbReference type="PANTHER" id="PTHR22838">
    <property type="entry name" value="WD REPEAT PROTEIN 26-RELATED"/>
    <property type="match status" value="1"/>
</dbReference>
<keyword evidence="2" id="KW-0677">Repeat</keyword>
<dbReference type="GO" id="GO:0043161">
    <property type="term" value="P:proteasome-mediated ubiquitin-dependent protein catabolic process"/>
    <property type="evidence" value="ECO:0007669"/>
    <property type="project" value="TreeGrafter"/>
</dbReference>
<evidence type="ECO:0000313" key="6">
    <source>
        <dbReference type="Proteomes" id="UP000038830"/>
    </source>
</evidence>
<dbReference type="InterPro" id="IPR015943">
    <property type="entry name" value="WD40/YVTN_repeat-like_dom_sf"/>
</dbReference>
<feature type="repeat" description="WD" evidence="3">
    <location>
        <begin position="275"/>
        <end position="316"/>
    </location>
</feature>
<dbReference type="Pfam" id="PF23627">
    <property type="entry name" value="LisH_WDR26"/>
    <property type="match status" value="1"/>
</dbReference>
<keyword evidence="1 3" id="KW-0853">WD repeat</keyword>
<accession>A0A0H5C477</accession>
<dbReference type="PROSITE" id="PS50294">
    <property type="entry name" value="WD_REPEATS_REGION"/>
    <property type="match status" value="2"/>
</dbReference>
<evidence type="ECO:0000313" key="5">
    <source>
        <dbReference type="EMBL" id="CEP22773.1"/>
    </source>
</evidence>
<evidence type="ECO:0000259" key="4">
    <source>
        <dbReference type="PROSITE" id="PS50897"/>
    </source>
</evidence>
<feature type="repeat" description="WD" evidence="3">
    <location>
        <begin position="485"/>
        <end position="517"/>
    </location>
</feature>
<dbReference type="InterPro" id="IPR054080">
    <property type="entry name" value="TPR1-like_2nd"/>
</dbReference>
<dbReference type="AlphaFoldDB" id="A0A0H5C477"/>
<dbReference type="Proteomes" id="UP000038830">
    <property type="component" value="Unassembled WGS sequence"/>
</dbReference>
<feature type="domain" description="CTLH" evidence="4">
    <location>
        <begin position="56"/>
        <end position="115"/>
    </location>
</feature>
<dbReference type="Pfam" id="PF21889">
    <property type="entry name" value="TPR1-like_2nd"/>
    <property type="match status" value="1"/>
</dbReference>
<reference evidence="6" key="1">
    <citation type="journal article" date="2015" name="J. Biotechnol.">
        <title>The structure of the Cyberlindnera jadinii genome and its relation to Candida utilis analyzed by the occurrence of single nucleotide polymorphisms.</title>
        <authorList>
            <person name="Rupp O."/>
            <person name="Brinkrolf K."/>
            <person name="Buerth C."/>
            <person name="Kunigo M."/>
            <person name="Schneider J."/>
            <person name="Jaenicke S."/>
            <person name="Goesmann A."/>
            <person name="Puehler A."/>
            <person name="Jaeger K.-E."/>
            <person name="Ernst J.F."/>
        </authorList>
    </citation>
    <scope>NUCLEOTIDE SEQUENCE [LARGE SCALE GENOMIC DNA]</scope>
    <source>
        <strain evidence="6">ATCC 18201 / CBS 1600 / BCRC 20928 / JCM 3617 / NBRC 0987 / NRRL Y-1542</strain>
    </source>
</reference>
<dbReference type="InterPro" id="IPR051350">
    <property type="entry name" value="WD_repeat-ST_regulator"/>
</dbReference>
<dbReference type="GO" id="GO:0034657">
    <property type="term" value="C:GID complex"/>
    <property type="evidence" value="ECO:0007669"/>
    <property type="project" value="TreeGrafter"/>
</dbReference>
<name>A0A0H5C477_CYBJN</name>
<dbReference type="CDD" id="cd00200">
    <property type="entry name" value="WD40"/>
    <property type="match status" value="1"/>
</dbReference>
<dbReference type="SUPFAM" id="SSF50978">
    <property type="entry name" value="WD40 repeat-like"/>
    <property type="match status" value="1"/>
</dbReference>
<gene>
    <name evidence="5" type="ORF">BN1211_3204</name>
</gene>
<dbReference type="PROSITE" id="PS50896">
    <property type="entry name" value="LISH"/>
    <property type="match status" value="1"/>
</dbReference>
<organism evidence="5 6">
    <name type="scientific">Cyberlindnera jadinii (strain ATCC 18201 / CBS 1600 / BCRC 20928 / JCM 3617 / NBRC 0987 / NRRL Y-1542)</name>
    <name type="common">Torula yeast</name>
    <name type="synonym">Candida utilis</name>
    <dbReference type="NCBI Taxonomy" id="983966"/>
    <lineage>
        <taxon>Eukaryota</taxon>
        <taxon>Fungi</taxon>
        <taxon>Dikarya</taxon>
        <taxon>Ascomycota</taxon>
        <taxon>Saccharomycotina</taxon>
        <taxon>Saccharomycetes</taxon>
        <taxon>Phaffomycetales</taxon>
        <taxon>Phaffomycetaceae</taxon>
        <taxon>Cyberlindnera</taxon>
    </lineage>
</organism>
<dbReference type="Gene3D" id="2.130.10.10">
    <property type="entry name" value="YVTN repeat-like/Quinoprotein amine dehydrogenase"/>
    <property type="match status" value="1"/>
</dbReference>
<dbReference type="SMART" id="SM00320">
    <property type="entry name" value="WD40"/>
    <property type="match status" value="7"/>
</dbReference>
<dbReference type="EMBL" id="CDQK01000003">
    <property type="protein sequence ID" value="CEP22773.1"/>
    <property type="molecule type" value="Genomic_DNA"/>
</dbReference>
<proteinExistence type="predicted"/>
<evidence type="ECO:0000256" key="2">
    <source>
        <dbReference type="ARBA" id="ARBA00022737"/>
    </source>
</evidence>